<comment type="caution">
    <text evidence="1">The sequence shown here is derived from an EMBL/GenBank/DDBJ whole genome shotgun (WGS) entry which is preliminary data.</text>
</comment>
<name>A0A0F9JYQ7_9ZZZZ</name>
<gene>
    <name evidence="1" type="ORF">LCGC14_1395910</name>
</gene>
<sequence length="57" mass="6678">MNSFYMPAETTSERRHGSVITRYGNGRYGGEYRPVKNGTDWIPYYQYPDGPDFRPII</sequence>
<proteinExistence type="predicted"/>
<evidence type="ECO:0000313" key="1">
    <source>
        <dbReference type="EMBL" id="KKM74873.1"/>
    </source>
</evidence>
<dbReference type="AlphaFoldDB" id="A0A0F9JYQ7"/>
<accession>A0A0F9JYQ7</accession>
<reference evidence="1" key="1">
    <citation type="journal article" date="2015" name="Nature">
        <title>Complex archaea that bridge the gap between prokaryotes and eukaryotes.</title>
        <authorList>
            <person name="Spang A."/>
            <person name="Saw J.H."/>
            <person name="Jorgensen S.L."/>
            <person name="Zaremba-Niedzwiedzka K."/>
            <person name="Martijn J."/>
            <person name="Lind A.E."/>
            <person name="van Eijk R."/>
            <person name="Schleper C."/>
            <person name="Guy L."/>
            <person name="Ettema T.J."/>
        </authorList>
    </citation>
    <scope>NUCLEOTIDE SEQUENCE</scope>
</reference>
<protein>
    <submittedName>
        <fullName evidence="1">Uncharacterized protein</fullName>
    </submittedName>
</protein>
<dbReference type="EMBL" id="LAZR01009069">
    <property type="protein sequence ID" value="KKM74873.1"/>
    <property type="molecule type" value="Genomic_DNA"/>
</dbReference>
<organism evidence="1">
    <name type="scientific">marine sediment metagenome</name>
    <dbReference type="NCBI Taxonomy" id="412755"/>
    <lineage>
        <taxon>unclassified sequences</taxon>
        <taxon>metagenomes</taxon>
        <taxon>ecological metagenomes</taxon>
    </lineage>
</organism>